<name>A0A8S5RPU9_9VIRU</name>
<protein>
    <submittedName>
        <fullName evidence="1">Uncharacterized protein</fullName>
    </submittedName>
</protein>
<evidence type="ECO:0000313" key="1">
    <source>
        <dbReference type="EMBL" id="DAE33109.1"/>
    </source>
</evidence>
<reference evidence="1" key="1">
    <citation type="journal article" date="2021" name="Proc. Natl. Acad. Sci. U.S.A.">
        <title>A Catalog of Tens of Thousands of Viruses from Human Metagenomes Reveals Hidden Associations with Chronic Diseases.</title>
        <authorList>
            <person name="Tisza M.J."/>
            <person name="Buck C.B."/>
        </authorList>
    </citation>
    <scope>NUCLEOTIDE SEQUENCE</scope>
    <source>
        <strain evidence="1">Ctrcb4</strain>
    </source>
</reference>
<organism evidence="1">
    <name type="scientific">virus sp. ctrcb4</name>
    <dbReference type="NCBI Taxonomy" id="2825824"/>
    <lineage>
        <taxon>Viruses</taxon>
    </lineage>
</organism>
<dbReference type="EMBL" id="BK059132">
    <property type="protein sequence ID" value="DAE33109.1"/>
    <property type="molecule type" value="Genomic_DNA"/>
</dbReference>
<proteinExistence type="predicted"/>
<accession>A0A8S5RPU9</accession>
<sequence length="30" mass="3555">MMQLVTVWNGYESQVVVDQEKKIGVHYFLL</sequence>